<evidence type="ECO:0000313" key="8">
    <source>
        <dbReference type="EMBL" id="GHF12448.1"/>
    </source>
</evidence>
<protein>
    <submittedName>
        <fullName evidence="8">Methyl-accepting chemotaxis protein</fullName>
    </submittedName>
</protein>
<evidence type="ECO:0000313" key="9">
    <source>
        <dbReference type="Proteomes" id="UP000630923"/>
    </source>
</evidence>
<gene>
    <name evidence="8" type="ORF">GCM10017044_03000</name>
</gene>
<keyword evidence="9" id="KW-1185">Reference proteome</keyword>
<reference evidence="8" key="2">
    <citation type="submission" date="2020-09" db="EMBL/GenBank/DDBJ databases">
        <authorList>
            <person name="Sun Q."/>
            <person name="Kim S."/>
        </authorList>
    </citation>
    <scope>NUCLEOTIDE SEQUENCE</scope>
    <source>
        <strain evidence="8">KCTC 42590</strain>
    </source>
</reference>
<dbReference type="Gene3D" id="1.10.287.950">
    <property type="entry name" value="Methyl-accepting chemotaxis protein"/>
    <property type="match status" value="1"/>
</dbReference>
<dbReference type="Pfam" id="PF00672">
    <property type="entry name" value="HAMP"/>
    <property type="match status" value="1"/>
</dbReference>
<evidence type="ECO:0000256" key="2">
    <source>
        <dbReference type="ARBA" id="ARBA00029447"/>
    </source>
</evidence>
<feature type="region of interest" description="Disordered" evidence="4">
    <location>
        <begin position="417"/>
        <end position="458"/>
    </location>
</feature>
<keyword evidence="1 3" id="KW-0807">Transducer</keyword>
<dbReference type="SMART" id="SM00304">
    <property type="entry name" value="HAMP"/>
    <property type="match status" value="1"/>
</dbReference>
<reference evidence="8" key="1">
    <citation type="journal article" date="2014" name="Int. J. Syst. Evol. Microbiol.">
        <title>Complete genome sequence of Corynebacterium casei LMG S-19264T (=DSM 44701T), isolated from a smear-ripened cheese.</title>
        <authorList>
            <consortium name="US DOE Joint Genome Institute (JGI-PGF)"/>
            <person name="Walter F."/>
            <person name="Albersmeier A."/>
            <person name="Kalinowski J."/>
            <person name="Ruckert C."/>
        </authorList>
    </citation>
    <scope>NUCLEOTIDE SEQUENCE</scope>
    <source>
        <strain evidence="8">KCTC 42590</strain>
    </source>
</reference>
<dbReference type="SUPFAM" id="SSF58104">
    <property type="entry name" value="Methyl-accepting chemotaxis protein (MCP) signaling domain"/>
    <property type="match status" value="1"/>
</dbReference>
<feature type="domain" description="Methyl-accepting transducer" evidence="6">
    <location>
        <begin position="479"/>
        <end position="708"/>
    </location>
</feature>
<dbReference type="PROSITE" id="PS50111">
    <property type="entry name" value="CHEMOTAXIS_TRANSDUC_2"/>
    <property type="match status" value="1"/>
</dbReference>
<dbReference type="Gene3D" id="1.10.8.500">
    <property type="entry name" value="HAMP domain in histidine kinase"/>
    <property type="match status" value="1"/>
</dbReference>
<dbReference type="InterPro" id="IPR004090">
    <property type="entry name" value="Chemotax_Me-accpt_rcpt"/>
</dbReference>
<dbReference type="Proteomes" id="UP000630923">
    <property type="component" value="Unassembled WGS sequence"/>
</dbReference>
<accession>A0A919AKP8</accession>
<evidence type="ECO:0000256" key="1">
    <source>
        <dbReference type="ARBA" id="ARBA00023224"/>
    </source>
</evidence>
<dbReference type="InterPro" id="IPR003660">
    <property type="entry name" value="HAMP_dom"/>
</dbReference>
<evidence type="ECO:0000256" key="4">
    <source>
        <dbReference type="SAM" id="MobiDB-lite"/>
    </source>
</evidence>
<dbReference type="GO" id="GO:0007165">
    <property type="term" value="P:signal transduction"/>
    <property type="evidence" value="ECO:0007669"/>
    <property type="project" value="UniProtKB-KW"/>
</dbReference>
<dbReference type="Pfam" id="PF00015">
    <property type="entry name" value="MCPsignal"/>
    <property type="match status" value="1"/>
</dbReference>
<sequence>MSIIDSILHNKVFSIRNLLLAITALLLTAVIVQTGLRMATAFDNKGKAELAMQINSYSDELSTLQDALAIQRTIVATAYGMDGVPDSSLIQQATIQQNAIEGAHQNATADFDALPDFPRKNAEKKAYLDAYKAYKDVSSQISADMATSKAGRTGKSSDAIRAFNALIDAAADIKATLQTDFAPENPAVGAVTRLKSQLWVMREYAARESATIGEKVASRQPFGPFDMITLNTYGGNVEGAFREARVIAKSSLTTEEITKLVGEIQSSFLEEFSYTKDDIYGASDDAVADEADEADYPVTADEWVEQSRAAAAPILQMSELASTLARSLNNDAVSSANFNVTISLIILVSMIALGAIAGWVVLVRVVKPINAISDTMMVLADGNLEIDVPGVDRVDEVGDMARSVGIFKENAIERQKLEEDQRRQAEEEQIRKEREKEEQDAADSERRKQRYEAEEAARQERRQAMLDLADKFEASVKGVVEGVSQSAREMETSAQTMATTAAETTQQTEVVANASQQASSNAQMVASAAEELSASVREITTQTNQSSAAARDAVHRTESASQDIANLESAARKIGDVVDLINDIAEQTNLLALNATIEAARAGDAGKGFAVVASEVKSLANQTAQATQEISSQVGGMQQATSTAVGAMNEIKNIISNIETTAVSIASAVEEQDASTQEIARNVAEVSSGTEEVTSIIHDVSAGATSTGAAASQVLGAAQLMTQQSDELRTQVDSFLATIREE</sequence>
<dbReference type="PRINTS" id="PR00260">
    <property type="entry name" value="CHEMTRNSDUCR"/>
</dbReference>
<dbReference type="GO" id="GO:0006935">
    <property type="term" value="P:chemotaxis"/>
    <property type="evidence" value="ECO:0007669"/>
    <property type="project" value="InterPro"/>
</dbReference>
<dbReference type="AlphaFoldDB" id="A0A919AKP8"/>
<name>A0A919AKP8_9PROT</name>
<dbReference type="CDD" id="cd06225">
    <property type="entry name" value="HAMP"/>
    <property type="match status" value="1"/>
</dbReference>
<comment type="similarity">
    <text evidence="2">Belongs to the methyl-accepting chemotaxis (MCP) protein family.</text>
</comment>
<keyword evidence="5" id="KW-1133">Transmembrane helix</keyword>
<organism evidence="8 9">
    <name type="scientific">Kordiimonas sediminis</name>
    <dbReference type="NCBI Taxonomy" id="1735581"/>
    <lineage>
        <taxon>Bacteria</taxon>
        <taxon>Pseudomonadati</taxon>
        <taxon>Pseudomonadota</taxon>
        <taxon>Alphaproteobacteria</taxon>
        <taxon>Kordiimonadales</taxon>
        <taxon>Kordiimonadaceae</taxon>
        <taxon>Kordiimonas</taxon>
    </lineage>
</organism>
<feature type="domain" description="HAMP" evidence="7">
    <location>
        <begin position="363"/>
        <end position="416"/>
    </location>
</feature>
<feature type="transmembrane region" description="Helical" evidence="5">
    <location>
        <begin position="344"/>
        <end position="366"/>
    </location>
</feature>
<evidence type="ECO:0000256" key="3">
    <source>
        <dbReference type="PROSITE-ProRule" id="PRU00284"/>
    </source>
</evidence>
<dbReference type="GO" id="GO:0016020">
    <property type="term" value="C:membrane"/>
    <property type="evidence" value="ECO:0007669"/>
    <property type="project" value="InterPro"/>
</dbReference>
<dbReference type="GO" id="GO:0004888">
    <property type="term" value="F:transmembrane signaling receptor activity"/>
    <property type="evidence" value="ECO:0007669"/>
    <property type="project" value="InterPro"/>
</dbReference>
<evidence type="ECO:0000259" key="6">
    <source>
        <dbReference type="PROSITE" id="PS50111"/>
    </source>
</evidence>
<dbReference type="PROSITE" id="PS50885">
    <property type="entry name" value="HAMP"/>
    <property type="match status" value="1"/>
</dbReference>
<evidence type="ECO:0000256" key="5">
    <source>
        <dbReference type="SAM" id="Phobius"/>
    </source>
</evidence>
<dbReference type="InterPro" id="IPR004089">
    <property type="entry name" value="MCPsignal_dom"/>
</dbReference>
<keyword evidence="5" id="KW-0472">Membrane</keyword>
<proteinExistence type="inferred from homology"/>
<evidence type="ECO:0000259" key="7">
    <source>
        <dbReference type="PROSITE" id="PS50885"/>
    </source>
</evidence>
<keyword evidence="5" id="KW-0812">Transmembrane</keyword>
<dbReference type="SMART" id="SM00283">
    <property type="entry name" value="MA"/>
    <property type="match status" value="1"/>
</dbReference>
<dbReference type="EMBL" id="BNCI01000001">
    <property type="protein sequence ID" value="GHF12448.1"/>
    <property type="molecule type" value="Genomic_DNA"/>
</dbReference>
<dbReference type="RefSeq" id="WP_191249796.1">
    <property type="nucleotide sequence ID" value="NZ_BNCI01000001.1"/>
</dbReference>
<dbReference type="PANTHER" id="PTHR32089">
    <property type="entry name" value="METHYL-ACCEPTING CHEMOTAXIS PROTEIN MCPB"/>
    <property type="match status" value="1"/>
</dbReference>
<dbReference type="PANTHER" id="PTHR32089:SF112">
    <property type="entry name" value="LYSOZYME-LIKE PROTEIN-RELATED"/>
    <property type="match status" value="1"/>
</dbReference>
<comment type="caution">
    <text evidence="8">The sequence shown here is derived from an EMBL/GenBank/DDBJ whole genome shotgun (WGS) entry which is preliminary data.</text>
</comment>